<evidence type="ECO:0000256" key="5">
    <source>
        <dbReference type="HAMAP-Rule" id="MF_01080"/>
    </source>
</evidence>
<dbReference type="PANTHER" id="PTHR13767:SF2">
    <property type="entry name" value="PSEUDOURIDYLATE SYNTHASE TRUB1"/>
    <property type="match status" value="1"/>
</dbReference>
<evidence type="ECO:0000259" key="7">
    <source>
        <dbReference type="Pfam" id="PF16198"/>
    </source>
</evidence>
<evidence type="ECO:0000259" key="6">
    <source>
        <dbReference type="Pfam" id="PF01509"/>
    </source>
</evidence>
<dbReference type="PANTHER" id="PTHR13767">
    <property type="entry name" value="TRNA-PSEUDOURIDINE SYNTHASE"/>
    <property type="match status" value="1"/>
</dbReference>
<keyword evidence="3 5" id="KW-0819">tRNA processing</keyword>
<dbReference type="InterPro" id="IPR032819">
    <property type="entry name" value="TruB_C"/>
</dbReference>
<feature type="domain" description="tRNA pseudouridylate synthase B C-terminal" evidence="7">
    <location>
        <begin position="183"/>
        <end position="223"/>
    </location>
</feature>
<evidence type="ECO:0000256" key="1">
    <source>
        <dbReference type="ARBA" id="ARBA00000385"/>
    </source>
</evidence>
<dbReference type="SUPFAM" id="SSF55120">
    <property type="entry name" value="Pseudouridine synthase"/>
    <property type="match status" value="1"/>
</dbReference>
<dbReference type="InterPro" id="IPR014780">
    <property type="entry name" value="tRNA_psdUridine_synth_TruB"/>
</dbReference>
<feature type="domain" description="Pseudouridine synthase II N-terminal" evidence="6">
    <location>
        <begin position="30"/>
        <end position="182"/>
    </location>
</feature>
<dbReference type="GO" id="GO:0031119">
    <property type="term" value="P:tRNA pseudouridine synthesis"/>
    <property type="evidence" value="ECO:0007669"/>
    <property type="project" value="UniProtKB-UniRule"/>
</dbReference>
<evidence type="ECO:0000256" key="2">
    <source>
        <dbReference type="ARBA" id="ARBA00005642"/>
    </source>
</evidence>
<dbReference type="Gene3D" id="3.30.2350.10">
    <property type="entry name" value="Pseudouridine synthase"/>
    <property type="match status" value="1"/>
</dbReference>
<dbReference type="HAMAP" id="MF_01080">
    <property type="entry name" value="TruB_bact"/>
    <property type="match status" value="1"/>
</dbReference>
<dbReference type="Pfam" id="PF16198">
    <property type="entry name" value="TruB_C_2"/>
    <property type="match status" value="1"/>
</dbReference>
<comment type="similarity">
    <text evidence="2 5">Belongs to the pseudouridine synthase TruB family. Type 1 subfamily.</text>
</comment>
<evidence type="ECO:0000313" key="8">
    <source>
        <dbReference type="EMBL" id="HIU23404.1"/>
    </source>
</evidence>
<dbReference type="Proteomes" id="UP000824078">
    <property type="component" value="Unassembled WGS sequence"/>
</dbReference>
<keyword evidence="4 5" id="KW-0413">Isomerase</keyword>
<accession>A0A9D1HVP4</accession>
<protein>
    <recommendedName>
        <fullName evidence="5">tRNA pseudouridine synthase B</fullName>
        <ecNumber evidence="5">5.4.99.25</ecNumber>
    </recommendedName>
    <alternativeName>
        <fullName evidence="5">tRNA pseudouridine(55) synthase</fullName>
        <shortName evidence="5">Psi55 synthase</shortName>
    </alternativeName>
    <alternativeName>
        <fullName evidence="5">tRNA pseudouridylate synthase</fullName>
    </alternativeName>
    <alternativeName>
        <fullName evidence="5">tRNA-uridine isomerase</fullName>
    </alternativeName>
</protein>
<dbReference type="GO" id="GO:0160148">
    <property type="term" value="F:tRNA pseudouridine(55) synthase activity"/>
    <property type="evidence" value="ECO:0007669"/>
    <property type="project" value="UniProtKB-EC"/>
</dbReference>
<dbReference type="CDD" id="cd02573">
    <property type="entry name" value="PseudoU_synth_EcTruB"/>
    <property type="match status" value="1"/>
</dbReference>
<dbReference type="GO" id="GO:1990481">
    <property type="term" value="P:mRNA pseudouridine synthesis"/>
    <property type="evidence" value="ECO:0007669"/>
    <property type="project" value="TreeGrafter"/>
</dbReference>
<dbReference type="Pfam" id="PF01509">
    <property type="entry name" value="TruB_N"/>
    <property type="match status" value="1"/>
</dbReference>
<evidence type="ECO:0000256" key="3">
    <source>
        <dbReference type="ARBA" id="ARBA00022694"/>
    </source>
</evidence>
<reference evidence="8" key="2">
    <citation type="journal article" date="2021" name="PeerJ">
        <title>Extensive microbial diversity within the chicken gut microbiome revealed by metagenomics and culture.</title>
        <authorList>
            <person name="Gilroy R."/>
            <person name="Ravi A."/>
            <person name="Getino M."/>
            <person name="Pursley I."/>
            <person name="Horton D.L."/>
            <person name="Alikhan N.F."/>
            <person name="Baker D."/>
            <person name="Gharbi K."/>
            <person name="Hall N."/>
            <person name="Watson M."/>
            <person name="Adriaenssens E.M."/>
            <person name="Foster-Nyarko E."/>
            <person name="Jarju S."/>
            <person name="Secka A."/>
            <person name="Antonio M."/>
            <person name="Oren A."/>
            <person name="Chaudhuri R.R."/>
            <person name="La Ragione R."/>
            <person name="Hildebrand F."/>
            <person name="Pallen M.J."/>
        </authorList>
    </citation>
    <scope>NUCLEOTIDE SEQUENCE</scope>
    <source>
        <strain evidence="8">ChiHjej12B11-29160</strain>
    </source>
</reference>
<reference evidence="8" key="1">
    <citation type="submission" date="2020-10" db="EMBL/GenBank/DDBJ databases">
        <authorList>
            <person name="Gilroy R."/>
        </authorList>
    </citation>
    <scope>NUCLEOTIDE SEQUENCE</scope>
    <source>
        <strain evidence="8">ChiHjej12B11-29160</strain>
    </source>
</reference>
<comment type="caution">
    <text evidence="8">The sequence shown here is derived from an EMBL/GenBank/DDBJ whole genome shotgun (WGS) entry which is preliminary data.</text>
</comment>
<dbReference type="InterPro" id="IPR002501">
    <property type="entry name" value="PsdUridine_synth_N"/>
</dbReference>
<comment type="catalytic activity">
    <reaction evidence="1 5">
        <text>uridine(55) in tRNA = pseudouridine(55) in tRNA</text>
        <dbReference type="Rhea" id="RHEA:42532"/>
        <dbReference type="Rhea" id="RHEA-COMP:10101"/>
        <dbReference type="Rhea" id="RHEA-COMP:10102"/>
        <dbReference type="ChEBI" id="CHEBI:65314"/>
        <dbReference type="ChEBI" id="CHEBI:65315"/>
        <dbReference type="EC" id="5.4.99.25"/>
    </reaction>
</comment>
<dbReference type="EMBL" id="DVMQ01000003">
    <property type="protein sequence ID" value="HIU23404.1"/>
    <property type="molecule type" value="Genomic_DNA"/>
</dbReference>
<organism evidence="8 9">
    <name type="scientific">Candidatus Coprovicinus avistercoris</name>
    <dbReference type="NCBI Taxonomy" id="2840754"/>
    <lineage>
        <taxon>Bacteria</taxon>
        <taxon>Bacillati</taxon>
        <taxon>Actinomycetota</taxon>
        <taxon>Coriobacteriia</taxon>
        <taxon>Coriobacteriales</taxon>
        <taxon>Coriobacteriaceae</taxon>
        <taxon>Coriobacteriaceae incertae sedis</taxon>
        <taxon>Candidatus Coprovicinus</taxon>
    </lineage>
</organism>
<evidence type="ECO:0000256" key="4">
    <source>
        <dbReference type="ARBA" id="ARBA00023235"/>
    </source>
</evidence>
<dbReference type="EC" id="5.4.99.25" evidence="5"/>
<gene>
    <name evidence="5 8" type="primary">truB</name>
    <name evidence="8" type="ORF">IAD17_00550</name>
</gene>
<proteinExistence type="inferred from homology"/>
<dbReference type="InterPro" id="IPR020103">
    <property type="entry name" value="PsdUridine_synth_cat_dom_sf"/>
</dbReference>
<dbReference type="NCBIfam" id="TIGR00431">
    <property type="entry name" value="TruB"/>
    <property type="match status" value="1"/>
</dbReference>
<dbReference type="AlphaFoldDB" id="A0A9D1HVP4"/>
<name>A0A9D1HVP4_9ACTN</name>
<sequence>MRRGPSPINALFALDKPTGMTSHNVVSRVRRVLGTSRVGHAGTLDPAASGVLVIGVGQATKLLGLLTLDRKQYRATFSLGVQTTTDDAEGDSIQTAPVSPELLSYPKASEEVKGLIGEQDQVPPAYSAVSVGGKRAYAVARAGQQIELPSRHIQIFDAKLVDIDPEQATWTLDLDVSKGTYIRSIARDLGQKLGCFAHVTNLRRLTSGSISLKDCLTLAELEADGLAAIRAHLLDPVKALELFSYELADNECKPVMHGRPFVPQFKQGYSNNTKIALTYKGGLAGIWRYDGTYVRCDVNFPQAIEGVCV</sequence>
<feature type="active site" description="Nucleophile" evidence="5">
    <location>
        <position position="45"/>
    </location>
</feature>
<comment type="function">
    <text evidence="5">Responsible for synthesis of pseudouridine from uracil-55 in the psi GC loop of transfer RNAs.</text>
</comment>
<evidence type="ECO:0000313" key="9">
    <source>
        <dbReference type="Proteomes" id="UP000824078"/>
    </source>
</evidence>
<dbReference type="GO" id="GO:0003723">
    <property type="term" value="F:RNA binding"/>
    <property type="evidence" value="ECO:0007669"/>
    <property type="project" value="InterPro"/>
</dbReference>